<dbReference type="AlphaFoldDB" id="A0A9P9A9T2"/>
<dbReference type="OrthoDB" id="4802527at2759"/>
<proteinExistence type="predicted"/>
<dbReference type="InterPro" id="IPR045518">
    <property type="entry name" value="2EXR"/>
</dbReference>
<evidence type="ECO:0000256" key="1">
    <source>
        <dbReference type="SAM" id="MobiDB-lite"/>
    </source>
</evidence>
<dbReference type="PANTHER" id="PTHR35910">
    <property type="entry name" value="2EXR DOMAIN-CONTAINING PROTEIN"/>
    <property type="match status" value="1"/>
</dbReference>
<comment type="caution">
    <text evidence="3">The sequence shown here is derived from an EMBL/GenBank/DDBJ whole genome shotgun (WGS) entry which is preliminary data.</text>
</comment>
<evidence type="ECO:0000313" key="3">
    <source>
        <dbReference type="EMBL" id="KAH6685444.1"/>
    </source>
</evidence>
<name>A0A9P9A9T2_9PEZI</name>
<gene>
    <name evidence="3" type="ORF">F5X68DRAFT_210161</name>
</gene>
<accession>A0A9P9A9T2</accession>
<dbReference type="Pfam" id="PF20150">
    <property type="entry name" value="2EXR"/>
    <property type="match status" value="1"/>
</dbReference>
<organism evidence="3 4">
    <name type="scientific">Plectosphaerella plurivora</name>
    <dbReference type="NCBI Taxonomy" id="936078"/>
    <lineage>
        <taxon>Eukaryota</taxon>
        <taxon>Fungi</taxon>
        <taxon>Dikarya</taxon>
        <taxon>Ascomycota</taxon>
        <taxon>Pezizomycotina</taxon>
        <taxon>Sordariomycetes</taxon>
        <taxon>Hypocreomycetidae</taxon>
        <taxon>Glomerellales</taxon>
        <taxon>Plectosphaerellaceae</taxon>
        <taxon>Plectosphaerella</taxon>
    </lineage>
</organism>
<protein>
    <recommendedName>
        <fullName evidence="2">2EXR domain-containing protein</fullName>
    </recommendedName>
</protein>
<feature type="region of interest" description="Disordered" evidence="1">
    <location>
        <begin position="187"/>
        <end position="207"/>
    </location>
</feature>
<reference evidence="3" key="1">
    <citation type="journal article" date="2021" name="Nat. Commun.">
        <title>Genetic determinants of endophytism in the Arabidopsis root mycobiome.</title>
        <authorList>
            <person name="Mesny F."/>
            <person name="Miyauchi S."/>
            <person name="Thiergart T."/>
            <person name="Pickel B."/>
            <person name="Atanasova L."/>
            <person name="Karlsson M."/>
            <person name="Huettel B."/>
            <person name="Barry K.W."/>
            <person name="Haridas S."/>
            <person name="Chen C."/>
            <person name="Bauer D."/>
            <person name="Andreopoulos W."/>
            <person name="Pangilinan J."/>
            <person name="LaButti K."/>
            <person name="Riley R."/>
            <person name="Lipzen A."/>
            <person name="Clum A."/>
            <person name="Drula E."/>
            <person name="Henrissat B."/>
            <person name="Kohler A."/>
            <person name="Grigoriev I.V."/>
            <person name="Martin F.M."/>
            <person name="Hacquard S."/>
        </authorList>
    </citation>
    <scope>NUCLEOTIDE SEQUENCE</scope>
    <source>
        <strain evidence="3">MPI-SDFR-AT-0117</strain>
    </source>
</reference>
<dbReference type="PANTHER" id="PTHR35910:SF1">
    <property type="entry name" value="2EXR DOMAIN-CONTAINING PROTEIN"/>
    <property type="match status" value="1"/>
</dbReference>
<feature type="domain" description="2EXR" evidence="2">
    <location>
        <begin position="5"/>
        <end position="91"/>
    </location>
</feature>
<dbReference type="EMBL" id="JAGSXJ010000015">
    <property type="protein sequence ID" value="KAH6685444.1"/>
    <property type="molecule type" value="Genomic_DNA"/>
</dbReference>
<dbReference type="Proteomes" id="UP000770015">
    <property type="component" value="Unassembled WGS sequence"/>
</dbReference>
<evidence type="ECO:0000259" key="2">
    <source>
        <dbReference type="Pfam" id="PF20150"/>
    </source>
</evidence>
<sequence length="232" mass="27499">MANTFHCFAQLPLELRQRIWELSIEPRRVRVGGFSHSVYYTKTPSFPPSPPPPTLQVCAESRDYIQRYYNKAFVKGSPPRYTWVNFDMDTICMRDSSFPDFPAELALIKHLALEIPWDDEFFVRLVIVPGIKDNCGMIVIGEMPLLENLEFPMHLGDIEQWVSYMESWYDLDMYRPRFRARVVSKDPNHEPREINQDNYRKVDRDQRRKRMLEHPEWFDSDCEVSDDSDGPN</sequence>
<evidence type="ECO:0000313" key="4">
    <source>
        <dbReference type="Proteomes" id="UP000770015"/>
    </source>
</evidence>
<keyword evidence="4" id="KW-1185">Reference proteome</keyword>